<sequence>MLIYGDVLKEWIRRYRKQWDQDDLHFLVVMLPGYGNVLKSSPKVPKDHPAAHSWAWMRESQLKASELPNTSVANTIDLGDIKNVHPKDKLPVGRRLALLAARDTLGQKVEAQGPVYQKVEAKDNTLVVHFENAQGLKTTDGSPPKEFWLADDDQNWVRADATIQGQSVVLQSAELAKPLYVRYAFVGKPEVNLVNGADLPAFPFRTDRFEP</sequence>
<dbReference type="InterPro" id="IPR039329">
    <property type="entry name" value="SIAE"/>
</dbReference>
<keyword evidence="2" id="KW-1185">Reference proteome</keyword>
<dbReference type="EMBL" id="ANOG01000075">
    <property type="protein sequence ID" value="EMI22575.1"/>
    <property type="molecule type" value="Genomic_DNA"/>
</dbReference>
<name>M5RTF3_9BACT</name>
<dbReference type="GO" id="GO:0005975">
    <property type="term" value="P:carbohydrate metabolic process"/>
    <property type="evidence" value="ECO:0007669"/>
    <property type="project" value="TreeGrafter"/>
</dbReference>
<dbReference type="Gene3D" id="3.40.50.1110">
    <property type="entry name" value="SGNH hydrolase"/>
    <property type="match status" value="1"/>
</dbReference>
<dbReference type="PATRIC" id="fig|1265738.3.peg.501"/>
<accession>M5RTF3</accession>
<organism evidence="1 2">
    <name type="scientific">Rhodopirellula maiorica SM1</name>
    <dbReference type="NCBI Taxonomy" id="1265738"/>
    <lineage>
        <taxon>Bacteria</taxon>
        <taxon>Pseudomonadati</taxon>
        <taxon>Planctomycetota</taxon>
        <taxon>Planctomycetia</taxon>
        <taxon>Pirellulales</taxon>
        <taxon>Pirellulaceae</taxon>
        <taxon>Novipirellula</taxon>
    </lineage>
</organism>
<dbReference type="AlphaFoldDB" id="M5RTF3"/>
<reference evidence="1 2" key="1">
    <citation type="journal article" date="2013" name="Mar. Genomics">
        <title>Expression of sulfatases in Rhodopirellula baltica and the diversity of sulfatases in the genus Rhodopirellula.</title>
        <authorList>
            <person name="Wegner C.E."/>
            <person name="Richter-Heitmann T."/>
            <person name="Klindworth A."/>
            <person name="Klockow C."/>
            <person name="Richter M."/>
            <person name="Achstetter T."/>
            <person name="Glockner F.O."/>
            <person name="Harder J."/>
        </authorList>
    </citation>
    <scope>NUCLEOTIDE SEQUENCE [LARGE SCALE GENOMIC DNA]</scope>
    <source>
        <strain evidence="1 2">SM1</strain>
    </source>
</reference>
<dbReference type="GO" id="GO:0001681">
    <property type="term" value="F:sialate O-acetylesterase activity"/>
    <property type="evidence" value="ECO:0007669"/>
    <property type="project" value="InterPro"/>
</dbReference>
<dbReference type="OrthoDB" id="9795554at2"/>
<evidence type="ECO:0000313" key="2">
    <source>
        <dbReference type="Proteomes" id="UP000011991"/>
    </source>
</evidence>
<dbReference type="Proteomes" id="UP000011991">
    <property type="component" value="Unassembled WGS sequence"/>
</dbReference>
<evidence type="ECO:0000313" key="1">
    <source>
        <dbReference type="EMBL" id="EMI22575.1"/>
    </source>
</evidence>
<dbReference type="PANTHER" id="PTHR22901:SF0">
    <property type="entry name" value="SIALATE O-ACETYLESTERASE"/>
    <property type="match status" value="1"/>
</dbReference>
<proteinExistence type="predicted"/>
<dbReference type="InterPro" id="IPR036514">
    <property type="entry name" value="SGNH_hydro_sf"/>
</dbReference>
<dbReference type="SUPFAM" id="SSF52266">
    <property type="entry name" value="SGNH hydrolase"/>
    <property type="match status" value="1"/>
</dbReference>
<dbReference type="PANTHER" id="PTHR22901">
    <property type="entry name" value="SIALATE O-ACETYLESTERASE"/>
    <property type="match status" value="1"/>
</dbReference>
<comment type="caution">
    <text evidence="1">The sequence shown here is derived from an EMBL/GenBank/DDBJ whole genome shotgun (WGS) entry which is preliminary data.</text>
</comment>
<gene>
    <name evidence="1" type="ORF">RMSM_00496</name>
</gene>
<protein>
    <submittedName>
        <fullName evidence="1">Sialic acid-specific 9-O-acetylesterase</fullName>
    </submittedName>
</protein>